<protein>
    <submittedName>
        <fullName evidence="3">Uncharacterized protein</fullName>
    </submittedName>
</protein>
<feature type="coiled-coil region" evidence="1">
    <location>
        <begin position="416"/>
        <end position="443"/>
    </location>
</feature>
<dbReference type="EMBL" id="HACM01004650">
    <property type="protein sequence ID" value="CRZ05092.1"/>
    <property type="molecule type" value="Transcribed_RNA"/>
</dbReference>
<evidence type="ECO:0000256" key="2">
    <source>
        <dbReference type="SAM" id="MobiDB-lite"/>
    </source>
</evidence>
<feature type="coiled-coil region" evidence="1">
    <location>
        <begin position="32"/>
        <end position="101"/>
    </location>
</feature>
<feature type="compositionally biased region" description="Polar residues" evidence="2">
    <location>
        <begin position="674"/>
        <end position="685"/>
    </location>
</feature>
<dbReference type="AlphaFoldDB" id="A0A0H5QTN5"/>
<feature type="compositionally biased region" description="Polar residues" evidence="2">
    <location>
        <begin position="703"/>
        <end position="712"/>
    </location>
</feature>
<feature type="compositionally biased region" description="Basic residues" evidence="2">
    <location>
        <begin position="690"/>
        <end position="699"/>
    </location>
</feature>
<sequence length="758" mass="86705">MLTQHSQWVTRSAPLLNALSQKQQGQSGSSPFQRLRTNAISMQNKLSEARRNISVKEEDLAKQKRSNAVVKDKIQDCKRDLTKLNSEVRRCEQLLEEFSGKTREATSLLAEAAGSFKANDLRLENCYHALSLGKKNVEGTRRRIQVLNHMEQKRKTSVEEDEKRYRFALDLLNINRQLLHELDLTRESISSLGKEATAVRNERHARLKCFSAMPGLQNNVERVHLELSRLQSAMSLRSLVISSIDNRIHFVKVTSEQAVSDINGLSDRYLSKECVSSKASKALSEADMCNATIQEVNDEVHKLCSEEATVRESESAIRNQILHLSRKKCEVTDRAILLQHNLVAKTEKLNLDDIALCHKQVQFSKQTVTYGDTKAKCLETKNSLKQKSSENRSKLVFLNDSLKRLLNIAETALLPIGCHNVELQQLEDNLQDLVRLISDLNSQHCEWSYTLFQTRTKLESLKINSLDNFELVQKSFSDKICLVMDYRKKLRRFESMKDRLISLSEDKVSLDERYNDLSMLARSDMEFLDTLDNKVNELRRKLQEGSKKREYMQKEQENQILGIMSKHQENLKSYTIQNMTRNFGEELYRLKEDHQSQMRNKITELQLLQTIANKQGPDLTKDSKAKMRTPTITQSRNKGHGECDWSINKSGAGTSHKPRKASSHKQNCSDEKSLTTSGIPQTFTAGSRAAARKTKKKTLLKQNPGTANQQVDHSTRATSDCHADGNLGRRHRRRSKSDFSAFLKGDLLKDNDPFNVHF</sequence>
<reference evidence="3" key="1">
    <citation type="submission" date="2015-04" db="EMBL/GenBank/DDBJ databases">
        <title>The genome sequence of the plant pathogenic Rhizarian Plasmodiophora brassicae reveals insights in its biotrophic life cycle and the origin of chitin synthesis.</title>
        <authorList>
            <person name="Schwelm A."/>
            <person name="Fogelqvist J."/>
            <person name="Knaust A."/>
            <person name="Julke S."/>
            <person name="Lilja T."/>
            <person name="Dhandapani V."/>
            <person name="Bonilla-Rosso G."/>
            <person name="Karlsson M."/>
            <person name="Shevchenko A."/>
            <person name="Choi S.R."/>
            <person name="Kim H.G."/>
            <person name="Park J.Y."/>
            <person name="Lim Y.P."/>
            <person name="Ludwig-Muller J."/>
            <person name="Dixelius C."/>
        </authorList>
    </citation>
    <scope>NUCLEOTIDE SEQUENCE</scope>
    <source>
        <tissue evidence="3">Potato root galls</tissue>
    </source>
</reference>
<feature type="coiled-coil region" evidence="1">
    <location>
        <begin position="528"/>
        <end position="555"/>
    </location>
</feature>
<name>A0A0H5QTN5_9EUKA</name>
<feature type="compositionally biased region" description="Basic and acidic residues" evidence="2">
    <location>
        <begin position="713"/>
        <end position="723"/>
    </location>
</feature>
<keyword evidence="1" id="KW-0175">Coiled coil</keyword>
<organism evidence="3">
    <name type="scientific">Spongospora subterranea</name>
    <dbReference type="NCBI Taxonomy" id="70186"/>
    <lineage>
        <taxon>Eukaryota</taxon>
        <taxon>Sar</taxon>
        <taxon>Rhizaria</taxon>
        <taxon>Endomyxa</taxon>
        <taxon>Phytomyxea</taxon>
        <taxon>Plasmodiophorida</taxon>
        <taxon>Plasmodiophoridae</taxon>
        <taxon>Spongospora</taxon>
    </lineage>
</organism>
<evidence type="ECO:0000313" key="3">
    <source>
        <dbReference type="EMBL" id="CRZ05092.1"/>
    </source>
</evidence>
<proteinExistence type="predicted"/>
<accession>A0A0H5QTN5</accession>
<feature type="region of interest" description="Disordered" evidence="2">
    <location>
        <begin position="629"/>
        <end position="732"/>
    </location>
</feature>
<evidence type="ECO:0000256" key="1">
    <source>
        <dbReference type="SAM" id="Coils"/>
    </source>
</evidence>